<comment type="caution">
    <text evidence="8">The sequence shown here is derived from an EMBL/GenBank/DDBJ whole genome shotgun (WGS) entry which is preliminary data.</text>
</comment>
<dbReference type="GO" id="GO:0005886">
    <property type="term" value="C:plasma membrane"/>
    <property type="evidence" value="ECO:0007669"/>
    <property type="project" value="UniProtKB-SubCell"/>
</dbReference>
<evidence type="ECO:0000256" key="7">
    <source>
        <dbReference type="HAMAP-Rule" id="MF_01416"/>
    </source>
</evidence>
<evidence type="ECO:0000256" key="4">
    <source>
        <dbReference type="ARBA" id="ARBA00023065"/>
    </source>
</evidence>
<dbReference type="SUPFAM" id="SSF47928">
    <property type="entry name" value="N-terminal domain of the delta subunit of the F1F0-ATP synthase"/>
    <property type="match status" value="1"/>
</dbReference>
<organism evidence="8 9">
    <name type="scientific">Ferroacidibacillus organovorans</name>
    <dbReference type="NCBI Taxonomy" id="1765683"/>
    <lineage>
        <taxon>Bacteria</taxon>
        <taxon>Bacillati</taxon>
        <taxon>Bacillota</taxon>
        <taxon>Bacilli</taxon>
        <taxon>Bacillales</taxon>
        <taxon>Alicyclobacillaceae</taxon>
        <taxon>Ferroacidibacillus</taxon>
    </lineage>
</organism>
<dbReference type="InterPro" id="IPR000711">
    <property type="entry name" value="ATPase_OSCP/dsu"/>
</dbReference>
<comment type="subcellular location">
    <subcellularLocation>
        <location evidence="7">Cell membrane</location>
        <topology evidence="7">Peripheral membrane protein</topology>
    </subcellularLocation>
    <subcellularLocation>
        <location evidence="1">Membrane</location>
    </subcellularLocation>
</comment>
<keyword evidence="2 7" id="KW-0813">Transport</keyword>
<evidence type="ECO:0000256" key="5">
    <source>
        <dbReference type="ARBA" id="ARBA00023136"/>
    </source>
</evidence>
<comment type="function">
    <text evidence="7">This protein is part of the stalk that links CF(0) to CF(1). It either transmits conformational changes from CF(0) to CF(1) or is implicated in proton conduction.</text>
</comment>
<dbReference type="NCBIfam" id="TIGR01145">
    <property type="entry name" value="ATP_synt_delta"/>
    <property type="match status" value="1"/>
</dbReference>
<keyword evidence="7" id="KW-0139">CF(1)</keyword>
<accession>A0A101XPL8</accession>
<protein>
    <recommendedName>
        <fullName evidence="7">ATP synthase subunit delta</fullName>
    </recommendedName>
    <alternativeName>
        <fullName evidence="7">ATP synthase F(1) sector subunit delta</fullName>
    </alternativeName>
    <alternativeName>
        <fullName evidence="7">F-type ATPase subunit delta</fullName>
        <shortName evidence="7">F-ATPase subunit delta</shortName>
    </alternativeName>
</protein>
<dbReference type="Proteomes" id="UP000053557">
    <property type="component" value="Unassembled WGS sequence"/>
</dbReference>
<dbReference type="GO" id="GO:0045259">
    <property type="term" value="C:proton-transporting ATP synthase complex"/>
    <property type="evidence" value="ECO:0007669"/>
    <property type="project" value="UniProtKB-KW"/>
</dbReference>
<dbReference type="Gene3D" id="1.10.520.20">
    <property type="entry name" value="N-terminal domain of the delta subunit of the F1F0-ATP synthase"/>
    <property type="match status" value="1"/>
</dbReference>
<proteinExistence type="inferred from homology"/>
<keyword evidence="3 7" id="KW-0375">Hydrogen ion transport</keyword>
<dbReference type="AlphaFoldDB" id="A0A101XPL8"/>
<dbReference type="HAMAP" id="MF_01416">
    <property type="entry name" value="ATP_synth_delta_bact"/>
    <property type="match status" value="1"/>
</dbReference>
<dbReference type="GO" id="GO:0046933">
    <property type="term" value="F:proton-transporting ATP synthase activity, rotational mechanism"/>
    <property type="evidence" value="ECO:0007669"/>
    <property type="project" value="UniProtKB-UniRule"/>
</dbReference>
<dbReference type="RefSeq" id="WP_067717939.1">
    <property type="nucleotide sequence ID" value="NZ_LPVJ01000054.1"/>
</dbReference>
<evidence type="ECO:0000256" key="6">
    <source>
        <dbReference type="ARBA" id="ARBA00023310"/>
    </source>
</evidence>
<dbReference type="PANTHER" id="PTHR11910">
    <property type="entry name" value="ATP SYNTHASE DELTA CHAIN"/>
    <property type="match status" value="1"/>
</dbReference>
<comment type="similarity">
    <text evidence="7">Belongs to the ATPase delta chain family.</text>
</comment>
<evidence type="ECO:0000313" key="8">
    <source>
        <dbReference type="EMBL" id="KUO95263.1"/>
    </source>
</evidence>
<sequence length="182" mass="20007">MLNGAVTHRYTQGLFLAAVDVEQVANVDGSLRALAEAIAHSASIQRFFENPLITPEQKLDVLQKVLSGRVPDVLLAFLAVLFKRKRAEYVPAIASAFHARANDYYGRVDVRITSAKPLTEEQRASVTQSLKAALSKEIEAVVEIDPDLIAGYKLQLGNRLIDSSVKNALRQLSVALLEKRIV</sequence>
<comment type="function">
    <text evidence="7">F(1)F(0) ATP synthase produces ATP from ADP in the presence of a proton or sodium gradient. F-type ATPases consist of two structural domains, F(1) containing the extramembraneous catalytic core and F(0) containing the membrane proton channel, linked together by a central stalk and a peripheral stalk. During catalysis, ATP synthesis in the catalytic domain of F(1) is coupled via a rotary mechanism of the central stalk subunits to proton translocation.</text>
</comment>
<keyword evidence="4 7" id="KW-0406">Ion transport</keyword>
<gene>
    <name evidence="7" type="primary">atpH</name>
    <name evidence="8" type="ORF">ATW55_14105</name>
</gene>
<dbReference type="PRINTS" id="PR00125">
    <property type="entry name" value="ATPASEDELTA"/>
</dbReference>
<reference evidence="8 9" key="1">
    <citation type="submission" date="2015-12" db="EMBL/GenBank/DDBJ databases">
        <title>Draft genome sequence of Acidibacillus ferrooxidans ITV001, isolated from a chalcopyrite acid mine drainage site in Brazil.</title>
        <authorList>
            <person name="Dall'Agnol H."/>
            <person name="Nancucheo I."/>
            <person name="Johnson B."/>
            <person name="Oliveira R."/>
            <person name="Leite L."/>
            <person name="Pylro V."/>
            <person name="Nunes G.L."/>
            <person name="Tzotzos G."/>
            <person name="Fernandes G.R."/>
            <person name="Dutra J."/>
            <person name="Orellana S.C."/>
            <person name="Oliveira G."/>
        </authorList>
    </citation>
    <scope>NUCLEOTIDE SEQUENCE [LARGE SCALE GENOMIC DNA]</scope>
    <source>
        <strain evidence="9">ITV01</strain>
    </source>
</reference>
<dbReference type="Pfam" id="PF00213">
    <property type="entry name" value="OSCP"/>
    <property type="match status" value="1"/>
</dbReference>
<evidence type="ECO:0000256" key="2">
    <source>
        <dbReference type="ARBA" id="ARBA00022448"/>
    </source>
</evidence>
<dbReference type="EMBL" id="LPVJ01000054">
    <property type="protein sequence ID" value="KUO95263.1"/>
    <property type="molecule type" value="Genomic_DNA"/>
</dbReference>
<evidence type="ECO:0000313" key="9">
    <source>
        <dbReference type="Proteomes" id="UP000053557"/>
    </source>
</evidence>
<evidence type="ECO:0000256" key="1">
    <source>
        <dbReference type="ARBA" id="ARBA00004370"/>
    </source>
</evidence>
<evidence type="ECO:0000256" key="3">
    <source>
        <dbReference type="ARBA" id="ARBA00022781"/>
    </source>
</evidence>
<keyword evidence="6 7" id="KW-0066">ATP synthesis</keyword>
<name>A0A101XPL8_9BACL</name>
<dbReference type="OrthoDB" id="9802471at2"/>
<keyword evidence="7" id="KW-1003">Cell membrane</keyword>
<keyword evidence="9" id="KW-1185">Reference proteome</keyword>
<dbReference type="InterPro" id="IPR026015">
    <property type="entry name" value="ATP_synth_OSCP/delta_N_sf"/>
</dbReference>
<keyword evidence="5 7" id="KW-0472">Membrane</keyword>